<sequence>MIHILCTKGGLKIMRAFVIITLTFLSVISWDAFFKDKSDEKNTTE</sequence>
<reference evidence="2 3" key="1">
    <citation type="submission" date="2008-10" db="EMBL/GenBank/DDBJ databases">
        <title>Genome sequence of Bacillus cereus B4264.</title>
        <authorList>
            <person name="Dodson R.J."/>
            <person name="Durkin A.S."/>
            <person name="Rosovitz M.J."/>
            <person name="Rasko D.A."/>
            <person name="Hoffmaster A."/>
            <person name="Ravel J."/>
            <person name="Sutton G."/>
        </authorList>
    </citation>
    <scope>NUCLEOTIDE SEQUENCE [LARGE SCALE GENOMIC DNA]</scope>
    <source>
        <strain evidence="2 3">B4264</strain>
    </source>
</reference>
<keyword evidence="1" id="KW-0472">Membrane</keyword>
<keyword evidence="1" id="KW-1133">Transmembrane helix</keyword>
<name>B7H6Y8_BACC4</name>
<gene>
    <name evidence="2" type="ordered locus">BCB4264_A4741</name>
</gene>
<keyword evidence="1" id="KW-0812">Transmembrane</keyword>
<accession>B7H6Y8</accession>
<dbReference type="KEGG" id="bcb:BCB4264_A4741"/>
<evidence type="ECO:0000313" key="3">
    <source>
        <dbReference type="Proteomes" id="UP000007096"/>
    </source>
</evidence>
<feature type="transmembrane region" description="Helical" evidence="1">
    <location>
        <begin position="12"/>
        <end position="33"/>
    </location>
</feature>
<protein>
    <submittedName>
        <fullName evidence="2">Uncharacterized protein</fullName>
    </submittedName>
</protein>
<evidence type="ECO:0000256" key="1">
    <source>
        <dbReference type="SAM" id="Phobius"/>
    </source>
</evidence>
<dbReference type="Proteomes" id="UP000007096">
    <property type="component" value="Chromosome"/>
</dbReference>
<dbReference type="AlphaFoldDB" id="B7H6Y8"/>
<dbReference type="HOGENOM" id="CLU_218978_0_0_9"/>
<proteinExistence type="predicted"/>
<dbReference type="EMBL" id="CP001176">
    <property type="protein sequence ID" value="ACK61047.1"/>
    <property type="molecule type" value="Genomic_DNA"/>
</dbReference>
<organism evidence="2 3">
    <name type="scientific">Bacillus cereus (strain B4264)</name>
    <dbReference type="NCBI Taxonomy" id="405532"/>
    <lineage>
        <taxon>Bacteria</taxon>
        <taxon>Bacillati</taxon>
        <taxon>Bacillota</taxon>
        <taxon>Bacilli</taxon>
        <taxon>Bacillales</taxon>
        <taxon>Bacillaceae</taxon>
        <taxon>Bacillus</taxon>
        <taxon>Bacillus cereus group</taxon>
    </lineage>
</organism>
<evidence type="ECO:0000313" key="2">
    <source>
        <dbReference type="EMBL" id="ACK61047.1"/>
    </source>
</evidence>